<dbReference type="InterPro" id="IPR036390">
    <property type="entry name" value="WH_DNA-bd_sf"/>
</dbReference>
<evidence type="ECO:0000313" key="3">
    <source>
        <dbReference type="Proteomes" id="UP001209076"/>
    </source>
</evidence>
<dbReference type="Proteomes" id="UP001209076">
    <property type="component" value="Unassembled WGS sequence"/>
</dbReference>
<dbReference type="InterPro" id="IPR052509">
    <property type="entry name" value="Metal_resp_DNA-bind_regulator"/>
</dbReference>
<accession>A0ABT2PW37</accession>
<gene>
    <name evidence="2" type="ORF">N7603_05795</name>
</gene>
<organism evidence="2 3">
    <name type="scientific">Paracholeplasma vituli</name>
    <dbReference type="NCBI Taxonomy" id="69473"/>
    <lineage>
        <taxon>Bacteria</taxon>
        <taxon>Bacillati</taxon>
        <taxon>Mycoplasmatota</taxon>
        <taxon>Mollicutes</taxon>
        <taxon>Acholeplasmatales</taxon>
        <taxon>Acholeplasmataceae</taxon>
        <taxon>Paracholeplasma</taxon>
    </lineage>
</organism>
<name>A0ABT2PW37_9MOLU</name>
<dbReference type="RefSeq" id="WP_262096434.1">
    <property type="nucleotide sequence ID" value="NZ_JAOEGN010000010.1"/>
</dbReference>
<keyword evidence="3" id="KW-1185">Reference proteome</keyword>
<dbReference type="EMBL" id="JAOEGN010000010">
    <property type="protein sequence ID" value="MCU0105165.1"/>
    <property type="molecule type" value="Genomic_DNA"/>
</dbReference>
<evidence type="ECO:0000259" key="1">
    <source>
        <dbReference type="Pfam" id="PF03551"/>
    </source>
</evidence>
<dbReference type="PANTHER" id="PTHR33169:SF14">
    <property type="entry name" value="TRANSCRIPTIONAL REGULATOR RV3488"/>
    <property type="match status" value="1"/>
</dbReference>
<dbReference type="SUPFAM" id="SSF46785">
    <property type="entry name" value="Winged helix' DNA-binding domain"/>
    <property type="match status" value="1"/>
</dbReference>
<feature type="domain" description="Transcription regulator PadR N-terminal" evidence="1">
    <location>
        <begin position="22"/>
        <end position="90"/>
    </location>
</feature>
<comment type="caution">
    <text evidence="2">The sequence shown here is derived from an EMBL/GenBank/DDBJ whole genome shotgun (WGS) entry which is preliminary data.</text>
</comment>
<reference evidence="3" key="1">
    <citation type="submission" date="2023-07" db="EMBL/GenBank/DDBJ databases">
        <title>Novel Mycoplasma species identified in domestic and wild animals.</title>
        <authorList>
            <person name="Volokhov D.V."/>
            <person name="Furtak V.A."/>
            <person name="Zagorodnyaya T.A."/>
        </authorList>
    </citation>
    <scope>NUCLEOTIDE SEQUENCE [LARGE SCALE GENOMIC DNA]</scope>
    <source>
        <strain evidence="3">92-19</strain>
    </source>
</reference>
<dbReference type="InterPro" id="IPR005149">
    <property type="entry name" value="Tscrpt_reg_PadR_N"/>
</dbReference>
<dbReference type="Pfam" id="PF03551">
    <property type="entry name" value="PadR"/>
    <property type="match status" value="1"/>
</dbReference>
<protein>
    <submittedName>
        <fullName evidence="2">PadR family transcriptional regulator</fullName>
    </submittedName>
</protein>
<dbReference type="Gene3D" id="1.10.10.10">
    <property type="entry name" value="Winged helix-like DNA-binding domain superfamily/Winged helix DNA-binding domain"/>
    <property type="match status" value="1"/>
</dbReference>
<proteinExistence type="predicted"/>
<dbReference type="PANTHER" id="PTHR33169">
    <property type="entry name" value="PADR-FAMILY TRANSCRIPTIONAL REGULATOR"/>
    <property type="match status" value="1"/>
</dbReference>
<sequence length="107" mass="12559">MDQTILNNLEIELRRGTQTLAVLSLLKTKQYGYSLLQALEERHVYIEAGTLYPMLRRLETQGLLTSNWDTQESRPRKYYELSTMGEEVLDKLIEIYRDMTKQFAGLL</sequence>
<evidence type="ECO:0000313" key="2">
    <source>
        <dbReference type="EMBL" id="MCU0105165.1"/>
    </source>
</evidence>
<dbReference type="InterPro" id="IPR036388">
    <property type="entry name" value="WH-like_DNA-bd_sf"/>
</dbReference>